<sequence length="654" mass="73803">MKILQIDLETYSSVDLKDCGVYRYVESPDFEVLLFAYAYDDDPVQVIDLTAFEDLPDQVVHDLTDPNVLKTAFNAAFERTCIKKHFGIKCNPSQWRCTAVWALALGLPGYLEGVAEVLKLEAQKDTRGKNLIKYFSVPCKPTKANGGRTRNHPPHHDMEKWEQYKAYNIQDVVVEREVRRKLERFPVPQHEWDLWALDQRINDRGIQLDPTLFNQAIDCADQYKTGLLQEAKDITQLENPNSLTKLKEWLAEQGLETPDGLGKEHMPTLLVQAPDEDTRRVLQIRQELGKTSVDKYNAMARSICADGRARGILQFCGANRTGRWAGRIIQVQNLPQNKLNALWMAREVLKSGDFDLLEMLYGALPSVLSQLIRTVFIPSPGCRFIVSDFSAIEARIIAWLADEHWVLNVFQDHGKIYEAAASQMFKVPMETIVKGHPNYELRAKGKVATLACGYQGGPPALIKMGALKSGIPEEELPGIVKRWRKANPRIVKLWYAAEEAALTAVREKRTVPLAHGVKYRYKSGTLFADLPSGRSLAYVNPRIKPDPNFGKDGLVFDGMDQIKKKWMSHRTYGGRLVENLVQAIARDCLAESLMRLDAAEYRTVMHVHDEVVLDVPIGTGSVDHVTGIMSQPIDWAPGLPLSAAGFECEFYQKD</sequence>
<dbReference type="InterPro" id="IPR001098">
    <property type="entry name" value="DNA-dir_DNA_pol_A_palm_dom"/>
</dbReference>
<dbReference type="GO" id="GO:0003677">
    <property type="term" value="F:DNA binding"/>
    <property type="evidence" value="ECO:0007669"/>
    <property type="project" value="InterPro"/>
</dbReference>
<dbReference type="InterPro" id="IPR043502">
    <property type="entry name" value="DNA/RNA_pol_sf"/>
</dbReference>
<dbReference type="InterPro" id="IPR012337">
    <property type="entry name" value="RNaseH-like_sf"/>
</dbReference>
<protein>
    <recommendedName>
        <fullName evidence="1">DNA-directed DNA polymerase</fullName>
        <ecNumber evidence="1">2.7.7.7</ecNumber>
    </recommendedName>
</protein>
<dbReference type="EC" id="2.7.7.7" evidence="1"/>
<reference evidence="5" key="2">
    <citation type="submission" date="2023-03" db="EMBL/GenBank/DDBJ databases">
        <authorList>
            <person name="Obshta O."/>
            <person name="Zabrodski M.W."/>
            <person name="Soomro T."/>
            <person name="Wilson G."/>
            <person name="Masood F."/>
            <person name="Thebeau J."/>
            <person name="Bezerra Da Silva M.C."/>
            <person name="Raza F."/>
            <person name="Biganski S."/>
            <person name="Jose M."/>
            <person name="Camilli M."/>
            <person name="Kozii I.V."/>
            <person name="Kozii R.V."/>
            <person name="Simko E."/>
            <person name="Wood S.C."/>
        </authorList>
    </citation>
    <scope>NUCLEOTIDE SEQUENCE</scope>
    <source>
        <strain evidence="5">PL001</strain>
    </source>
</reference>
<dbReference type="RefSeq" id="WP_036656262.1">
    <property type="nucleotide sequence ID" value="NZ_CP121102.1"/>
</dbReference>
<dbReference type="Pfam" id="PF00476">
    <property type="entry name" value="DNA_pol_A"/>
    <property type="match status" value="1"/>
</dbReference>
<dbReference type="CDD" id="cd08642">
    <property type="entry name" value="DNA_pol_A_pol_I_A"/>
    <property type="match status" value="1"/>
</dbReference>
<gene>
    <name evidence="5" type="ORF">P7H09_15960</name>
</gene>
<dbReference type="GO" id="GO:0003887">
    <property type="term" value="F:DNA-directed DNA polymerase activity"/>
    <property type="evidence" value="ECO:0007669"/>
    <property type="project" value="UniProtKB-EC"/>
</dbReference>
<evidence type="ECO:0000313" key="6">
    <source>
        <dbReference type="Proteomes" id="UP001259239"/>
    </source>
</evidence>
<evidence type="ECO:0000256" key="1">
    <source>
        <dbReference type="ARBA" id="ARBA00012417"/>
    </source>
</evidence>
<dbReference type="PANTHER" id="PTHR10133">
    <property type="entry name" value="DNA POLYMERASE I"/>
    <property type="match status" value="1"/>
</dbReference>
<dbReference type="SUPFAM" id="SSF56672">
    <property type="entry name" value="DNA/RNA polymerases"/>
    <property type="match status" value="1"/>
</dbReference>
<dbReference type="SMART" id="SM00482">
    <property type="entry name" value="POLAc"/>
    <property type="match status" value="1"/>
</dbReference>
<dbReference type="GO" id="GO:0006261">
    <property type="term" value="P:DNA-templated DNA replication"/>
    <property type="evidence" value="ECO:0007669"/>
    <property type="project" value="InterPro"/>
</dbReference>
<dbReference type="Gene3D" id="3.30.70.370">
    <property type="match status" value="1"/>
</dbReference>
<accession>A0AAP5N0N0</accession>
<proteinExistence type="predicted"/>
<dbReference type="GO" id="GO:0006302">
    <property type="term" value="P:double-strand break repair"/>
    <property type="evidence" value="ECO:0007669"/>
    <property type="project" value="TreeGrafter"/>
</dbReference>
<feature type="domain" description="DNA-directed DNA polymerase family A palm" evidence="4">
    <location>
        <begin position="369"/>
        <end position="619"/>
    </location>
</feature>
<evidence type="ECO:0000256" key="3">
    <source>
        <dbReference type="ARBA" id="ARBA00049244"/>
    </source>
</evidence>
<comment type="caution">
    <text evidence="5">The sequence shown here is derived from an EMBL/GenBank/DDBJ whole genome shotgun (WGS) entry which is preliminary data.</text>
</comment>
<dbReference type="Proteomes" id="UP001259239">
    <property type="component" value="Unassembled WGS sequence"/>
</dbReference>
<dbReference type="SUPFAM" id="SSF53098">
    <property type="entry name" value="Ribonuclease H-like"/>
    <property type="match status" value="1"/>
</dbReference>
<dbReference type="EMBL" id="JARQGV010000004">
    <property type="protein sequence ID" value="MDT2252706.1"/>
    <property type="molecule type" value="Genomic_DNA"/>
</dbReference>
<name>A0AAP5N0N0_9BACL</name>
<keyword evidence="2" id="KW-0235">DNA replication</keyword>
<dbReference type="PANTHER" id="PTHR10133:SF27">
    <property type="entry name" value="DNA POLYMERASE NU"/>
    <property type="match status" value="1"/>
</dbReference>
<dbReference type="Gene3D" id="1.10.150.20">
    <property type="entry name" value="5' to 3' exonuclease, C-terminal subdomain"/>
    <property type="match status" value="1"/>
</dbReference>
<comment type="catalytic activity">
    <reaction evidence="3">
        <text>DNA(n) + a 2'-deoxyribonucleoside 5'-triphosphate = DNA(n+1) + diphosphate</text>
        <dbReference type="Rhea" id="RHEA:22508"/>
        <dbReference type="Rhea" id="RHEA-COMP:17339"/>
        <dbReference type="Rhea" id="RHEA-COMP:17340"/>
        <dbReference type="ChEBI" id="CHEBI:33019"/>
        <dbReference type="ChEBI" id="CHEBI:61560"/>
        <dbReference type="ChEBI" id="CHEBI:173112"/>
        <dbReference type="EC" id="2.7.7.7"/>
    </reaction>
</comment>
<evidence type="ECO:0000259" key="4">
    <source>
        <dbReference type="SMART" id="SM00482"/>
    </source>
</evidence>
<evidence type="ECO:0000313" key="5">
    <source>
        <dbReference type="EMBL" id="MDT2252706.1"/>
    </source>
</evidence>
<dbReference type="InterPro" id="IPR002298">
    <property type="entry name" value="DNA_polymerase_A"/>
</dbReference>
<reference evidence="5" key="1">
    <citation type="journal article" date="2023" name="J. Vet. Diagn. Invest.">
        <title>Oxytetracycline-resistant Paenibacillus larvae identified in commercial beekeeping operations in Saskatchewan using pooled honey sampling.</title>
        <authorList>
            <person name="Obshta O."/>
            <person name="Zabrodski M.W."/>
            <person name="Soomro T."/>
            <person name="Wilson G."/>
            <person name="Masood F."/>
            <person name="Thebeau J."/>
            <person name="Silva M.C.B."/>
            <person name="Biganski S."/>
            <person name="Kozii I.V."/>
            <person name="Koziy R.V."/>
            <person name="Raza M.F."/>
            <person name="Jose M.S."/>
            <person name="Simko E."/>
            <person name="Wood S.C."/>
        </authorList>
    </citation>
    <scope>NUCLEOTIDE SEQUENCE</scope>
    <source>
        <strain evidence="5">PL001</strain>
    </source>
</reference>
<dbReference type="AlphaFoldDB" id="A0AAP5N0N0"/>
<evidence type="ECO:0000256" key="2">
    <source>
        <dbReference type="ARBA" id="ARBA00022705"/>
    </source>
</evidence>
<organism evidence="5 6">
    <name type="scientific">Paenibacillus larvae</name>
    <dbReference type="NCBI Taxonomy" id="1464"/>
    <lineage>
        <taxon>Bacteria</taxon>
        <taxon>Bacillati</taxon>
        <taxon>Bacillota</taxon>
        <taxon>Bacilli</taxon>
        <taxon>Bacillales</taxon>
        <taxon>Paenibacillaceae</taxon>
        <taxon>Paenibacillus</taxon>
    </lineage>
</organism>